<gene>
    <name evidence="1" type="ORF">F3W84_07955</name>
</gene>
<reference evidence="1 2" key="1">
    <citation type="submission" date="2019-09" db="EMBL/GenBank/DDBJ databases">
        <title>Biological control of the noxious weed angled onion (Allium triquetrum) thwarted by endophytic bacteria in Victoria, Australia.</title>
        <authorList>
            <person name="Tehranchian P."/>
            <person name="Adair R.J."/>
            <person name="Van T.H."/>
            <person name="Morrison P.D."/>
            <person name="Williams H."/>
            <person name="Lawrie A.C."/>
        </authorList>
    </citation>
    <scope>NUCLEOTIDE SEQUENCE [LARGE SCALE GENOMIC DNA]</scope>
    <source>
        <strain evidence="1 2">RPTAtOch1</strain>
    </source>
</reference>
<sequence length="45" mass="5135">MDKMRGEEKSASQKVRSGFWTSCAVKKKAHPEKCRAVSARIRVKQ</sequence>
<dbReference type="Proteomes" id="UP000327108">
    <property type="component" value="Unassembled WGS sequence"/>
</dbReference>
<dbReference type="EMBL" id="VYXQ01000005">
    <property type="protein sequence ID" value="KAA9369387.1"/>
    <property type="molecule type" value="Genomic_DNA"/>
</dbReference>
<proteinExistence type="predicted"/>
<evidence type="ECO:0000313" key="1">
    <source>
        <dbReference type="EMBL" id="KAA9369387.1"/>
    </source>
</evidence>
<comment type="caution">
    <text evidence="1">The sequence shown here is derived from an EMBL/GenBank/DDBJ whole genome shotgun (WGS) entry which is preliminary data.</text>
</comment>
<name>A0A5N1JZ61_9HYPH</name>
<keyword evidence="2" id="KW-1185">Reference proteome</keyword>
<dbReference type="AlphaFoldDB" id="A0A5N1JZ61"/>
<accession>A0A5N1JZ61</accession>
<evidence type="ECO:0000313" key="2">
    <source>
        <dbReference type="Proteomes" id="UP000327108"/>
    </source>
</evidence>
<organism evidence="1 2">
    <name type="scientific">Ochrobactrum quorumnocens</name>
    <dbReference type="NCBI Taxonomy" id="271865"/>
    <lineage>
        <taxon>Bacteria</taxon>
        <taxon>Pseudomonadati</taxon>
        <taxon>Pseudomonadota</taxon>
        <taxon>Alphaproteobacteria</taxon>
        <taxon>Hyphomicrobiales</taxon>
        <taxon>Brucellaceae</taxon>
        <taxon>Brucella/Ochrobactrum group</taxon>
        <taxon>Ochrobactrum</taxon>
    </lineage>
</organism>
<protein>
    <submittedName>
        <fullName evidence="1">Uncharacterized protein</fullName>
    </submittedName>
</protein>